<dbReference type="SMART" id="SM00220">
    <property type="entry name" value="S_TKc"/>
    <property type="match status" value="1"/>
</dbReference>
<dbReference type="PROSITE" id="PS50011">
    <property type="entry name" value="PROTEIN_KINASE_DOM"/>
    <property type="match status" value="1"/>
</dbReference>
<dbReference type="EC" id="2.7.11.1" evidence="1"/>
<evidence type="ECO:0000256" key="7">
    <source>
        <dbReference type="ARBA" id="ARBA00047899"/>
    </source>
</evidence>
<dbReference type="AlphaFoldDB" id="A0A319D6J9"/>
<dbReference type="InterPro" id="IPR017441">
    <property type="entry name" value="Protein_kinase_ATP_BS"/>
</dbReference>
<dbReference type="Gene3D" id="1.10.510.10">
    <property type="entry name" value="Transferase(Phosphotransferase) domain 1"/>
    <property type="match status" value="1"/>
</dbReference>
<dbReference type="InterPro" id="IPR011009">
    <property type="entry name" value="Kinase-like_dom_sf"/>
</dbReference>
<keyword evidence="12" id="KW-1185">Reference proteome</keyword>
<dbReference type="Gene3D" id="3.30.200.20">
    <property type="entry name" value="Phosphorylase Kinase, domain 1"/>
    <property type="match status" value="1"/>
</dbReference>
<dbReference type="OrthoDB" id="5979581at2759"/>
<feature type="binding site" evidence="9">
    <location>
        <position position="83"/>
    </location>
    <ligand>
        <name>ATP</name>
        <dbReference type="ChEBI" id="CHEBI:30616"/>
    </ligand>
</feature>
<accession>A0A319D6J9</accession>
<dbReference type="GO" id="GO:0005737">
    <property type="term" value="C:cytoplasm"/>
    <property type="evidence" value="ECO:0007669"/>
    <property type="project" value="TreeGrafter"/>
</dbReference>
<keyword evidence="2" id="KW-0723">Serine/threonine-protein kinase</keyword>
<dbReference type="GO" id="GO:0000245">
    <property type="term" value="P:spliceosomal complex assembly"/>
    <property type="evidence" value="ECO:0007669"/>
    <property type="project" value="TreeGrafter"/>
</dbReference>
<comment type="catalytic activity">
    <reaction evidence="8">
        <text>L-seryl-[protein] + ATP = O-phospho-L-seryl-[protein] + ADP + H(+)</text>
        <dbReference type="Rhea" id="RHEA:17989"/>
        <dbReference type="Rhea" id="RHEA-COMP:9863"/>
        <dbReference type="Rhea" id="RHEA-COMP:11604"/>
        <dbReference type="ChEBI" id="CHEBI:15378"/>
        <dbReference type="ChEBI" id="CHEBI:29999"/>
        <dbReference type="ChEBI" id="CHEBI:30616"/>
        <dbReference type="ChEBI" id="CHEBI:83421"/>
        <dbReference type="ChEBI" id="CHEBI:456216"/>
        <dbReference type="EC" id="2.7.11.1"/>
    </reaction>
</comment>
<evidence type="ECO:0000256" key="1">
    <source>
        <dbReference type="ARBA" id="ARBA00012513"/>
    </source>
</evidence>
<evidence type="ECO:0000256" key="9">
    <source>
        <dbReference type="PROSITE-ProRule" id="PRU10141"/>
    </source>
</evidence>
<name>A0A319D6J9_9EURO</name>
<evidence type="ECO:0000256" key="3">
    <source>
        <dbReference type="ARBA" id="ARBA00022679"/>
    </source>
</evidence>
<evidence type="ECO:0000256" key="5">
    <source>
        <dbReference type="ARBA" id="ARBA00022777"/>
    </source>
</evidence>
<feature type="domain" description="Protein kinase" evidence="10">
    <location>
        <begin position="54"/>
        <end position="398"/>
    </location>
</feature>
<gene>
    <name evidence="11" type="ORF">BO71DRAFT_356133</name>
</gene>
<sequence length="411" mass="46432">MSTSSSVSAKPREFPTSGFEIIEPTEAIEEETLPTYDAENYYPVHIGHVLNGKYQVVAKLGYGVTSTVWLARNLSDAKYVALKVYVCGTQRNHELGVYDRINNAETDHMGRSFIRKLFGHFLLDGPRGRHLCLVHQPLGLSVDQFLYFLPGRVMTLEDLKPCLRQILGVVDFLHTDAHIIHTGLAISVDLQLKNLLLPADEQRFLSGLEEAEIEDPSPRNPLGSDRTIYTSRLLVPSNGLPLLSDFGEARFSEEKHDEDIMPNAYRAPEVVLKMSWDSKVDVWSIATMAWDMLCCRNLFHGLNSDGIFDDRAHLAAMVAILGPLPIDFIRRSRVGSVFWDDLGNWKDLAPVPSITLEERAADIQGQDKDGFLRFLRRALKWAPEDRPTARELLFDEWLMKGLKLRNRGSSS</sequence>
<dbReference type="PANTHER" id="PTHR47634:SF9">
    <property type="entry name" value="PROTEIN KINASE DOMAIN-CONTAINING PROTEIN-RELATED"/>
    <property type="match status" value="1"/>
</dbReference>
<organism evidence="11 12">
    <name type="scientific">Aspergillus ellipticus CBS 707.79</name>
    <dbReference type="NCBI Taxonomy" id="1448320"/>
    <lineage>
        <taxon>Eukaryota</taxon>
        <taxon>Fungi</taxon>
        <taxon>Dikarya</taxon>
        <taxon>Ascomycota</taxon>
        <taxon>Pezizomycotina</taxon>
        <taxon>Eurotiomycetes</taxon>
        <taxon>Eurotiomycetidae</taxon>
        <taxon>Eurotiales</taxon>
        <taxon>Aspergillaceae</taxon>
        <taxon>Aspergillus</taxon>
        <taxon>Aspergillus subgen. Circumdati</taxon>
    </lineage>
</organism>
<keyword evidence="6 9" id="KW-0067">ATP-binding</keyword>
<evidence type="ECO:0000256" key="8">
    <source>
        <dbReference type="ARBA" id="ARBA00048679"/>
    </source>
</evidence>
<comment type="catalytic activity">
    <reaction evidence="7">
        <text>L-threonyl-[protein] + ATP = O-phospho-L-threonyl-[protein] + ADP + H(+)</text>
        <dbReference type="Rhea" id="RHEA:46608"/>
        <dbReference type="Rhea" id="RHEA-COMP:11060"/>
        <dbReference type="Rhea" id="RHEA-COMP:11605"/>
        <dbReference type="ChEBI" id="CHEBI:15378"/>
        <dbReference type="ChEBI" id="CHEBI:30013"/>
        <dbReference type="ChEBI" id="CHEBI:30616"/>
        <dbReference type="ChEBI" id="CHEBI:61977"/>
        <dbReference type="ChEBI" id="CHEBI:456216"/>
        <dbReference type="EC" id="2.7.11.1"/>
    </reaction>
</comment>
<dbReference type="VEuPathDB" id="FungiDB:BO71DRAFT_356133"/>
<dbReference type="GO" id="GO:0005524">
    <property type="term" value="F:ATP binding"/>
    <property type="evidence" value="ECO:0007669"/>
    <property type="project" value="UniProtKB-UniRule"/>
</dbReference>
<dbReference type="SUPFAM" id="SSF56112">
    <property type="entry name" value="Protein kinase-like (PK-like)"/>
    <property type="match status" value="1"/>
</dbReference>
<dbReference type="Proteomes" id="UP000247810">
    <property type="component" value="Unassembled WGS sequence"/>
</dbReference>
<proteinExistence type="predicted"/>
<dbReference type="EMBL" id="KZ825901">
    <property type="protein sequence ID" value="PYH93055.1"/>
    <property type="molecule type" value="Genomic_DNA"/>
</dbReference>
<evidence type="ECO:0000313" key="11">
    <source>
        <dbReference type="EMBL" id="PYH93055.1"/>
    </source>
</evidence>
<dbReference type="PANTHER" id="PTHR47634">
    <property type="entry name" value="PROTEIN KINASE DOMAIN-CONTAINING PROTEIN-RELATED"/>
    <property type="match status" value="1"/>
</dbReference>
<dbReference type="InterPro" id="IPR051334">
    <property type="entry name" value="SRPK"/>
</dbReference>
<dbReference type="GO" id="GO:0004674">
    <property type="term" value="F:protein serine/threonine kinase activity"/>
    <property type="evidence" value="ECO:0007669"/>
    <property type="project" value="UniProtKB-KW"/>
</dbReference>
<protein>
    <recommendedName>
        <fullName evidence="1">non-specific serine/threonine protein kinase</fullName>
        <ecNumber evidence="1">2.7.11.1</ecNumber>
    </recommendedName>
</protein>
<keyword evidence="5 11" id="KW-0418">Kinase</keyword>
<dbReference type="InterPro" id="IPR000719">
    <property type="entry name" value="Prot_kinase_dom"/>
</dbReference>
<keyword evidence="4 9" id="KW-0547">Nucleotide-binding</keyword>
<evidence type="ECO:0000313" key="12">
    <source>
        <dbReference type="Proteomes" id="UP000247810"/>
    </source>
</evidence>
<dbReference type="Pfam" id="PF00069">
    <property type="entry name" value="Pkinase"/>
    <property type="match status" value="1"/>
</dbReference>
<dbReference type="GO" id="GO:0050684">
    <property type="term" value="P:regulation of mRNA processing"/>
    <property type="evidence" value="ECO:0007669"/>
    <property type="project" value="TreeGrafter"/>
</dbReference>
<reference evidence="11 12" key="1">
    <citation type="submission" date="2018-02" db="EMBL/GenBank/DDBJ databases">
        <title>The genomes of Aspergillus section Nigri reveals drivers in fungal speciation.</title>
        <authorList>
            <consortium name="DOE Joint Genome Institute"/>
            <person name="Vesth T.C."/>
            <person name="Nybo J."/>
            <person name="Theobald S."/>
            <person name="Brandl J."/>
            <person name="Frisvad J.C."/>
            <person name="Nielsen K.F."/>
            <person name="Lyhne E.K."/>
            <person name="Kogle M.E."/>
            <person name="Kuo A."/>
            <person name="Riley R."/>
            <person name="Clum A."/>
            <person name="Nolan M."/>
            <person name="Lipzen A."/>
            <person name="Salamov A."/>
            <person name="Henrissat B."/>
            <person name="Wiebenga A."/>
            <person name="De vries R.P."/>
            <person name="Grigoriev I.V."/>
            <person name="Mortensen U.H."/>
            <person name="Andersen M.R."/>
            <person name="Baker S.E."/>
        </authorList>
    </citation>
    <scope>NUCLEOTIDE SEQUENCE [LARGE SCALE GENOMIC DNA]</scope>
    <source>
        <strain evidence="11 12">CBS 707.79</strain>
    </source>
</reference>
<evidence type="ECO:0000259" key="10">
    <source>
        <dbReference type="PROSITE" id="PS50011"/>
    </source>
</evidence>
<dbReference type="STRING" id="1448320.A0A319D6J9"/>
<evidence type="ECO:0000256" key="4">
    <source>
        <dbReference type="ARBA" id="ARBA00022741"/>
    </source>
</evidence>
<keyword evidence="3" id="KW-0808">Transferase</keyword>
<dbReference type="PROSITE" id="PS00107">
    <property type="entry name" value="PROTEIN_KINASE_ATP"/>
    <property type="match status" value="1"/>
</dbReference>
<dbReference type="GO" id="GO:0005634">
    <property type="term" value="C:nucleus"/>
    <property type="evidence" value="ECO:0007669"/>
    <property type="project" value="TreeGrafter"/>
</dbReference>
<evidence type="ECO:0000256" key="2">
    <source>
        <dbReference type="ARBA" id="ARBA00022527"/>
    </source>
</evidence>
<evidence type="ECO:0000256" key="6">
    <source>
        <dbReference type="ARBA" id="ARBA00022840"/>
    </source>
</evidence>